<name>A0A8H2M4H4_9FIRM</name>
<dbReference type="RefSeq" id="WP_131748883.1">
    <property type="nucleotide sequence ID" value="NZ_CAACYI010000001.1"/>
</dbReference>
<keyword evidence="2" id="KW-1185">Reference proteome</keyword>
<protein>
    <recommendedName>
        <fullName evidence="3">Twitching motility protein PilT</fullName>
    </recommendedName>
</protein>
<accession>A0A8H2M4H4</accession>
<dbReference type="Proteomes" id="UP000377798">
    <property type="component" value="Unassembled WGS sequence"/>
</dbReference>
<sequence length="142" mass="16181">MIKFIVGAKGSGKTKWLIDNANEDLKSGNGNIAFVDVDDDHIFSLDYQIRLINAQDYKLTNIDSLCGFICGLMAMDFDLEKIYIDSVYKIIDLNKDNLETLYDKLSSIEEIKERQIFINVDCLTKDLPEKLQACSEEVTLED</sequence>
<proteinExistence type="predicted"/>
<dbReference type="EMBL" id="CAACYI010000001">
    <property type="protein sequence ID" value="VFB16294.1"/>
    <property type="molecule type" value="Genomic_DNA"/>
</dbReference>
<comment type="caution">
    <text evidence="1">The sequence shown here is derived from an EMBL/GenBank/DDBJ whole genome shotgun (WGS) entry which is preliminary data.</text>
</comment>
<gene>
    <name evidence="1" type="ORF">NCTC13150_00815</name>
</gene>
<dbReference type="AlphaFoldDB" id="A0A8H2M4H4"/>
<reference evidence="1 2" key="1">
    <citation type="submission" date="2019-02" db="EMBL/GenBank/DDBJ databases">
        <authorList>
            <consortium name="Pathogen Informatics"/>
        </authorList>
    </citation>
    <scope>NUCLEOTIDE SEQUENCE [LARGE SCALE GENOMIC DNA]</scope>
    <source>
        <strain evidence="1 2">3012STDY7089603</strain>
    </source>
</reference>
<evidence type="ECO:0008006" key="3">
    <source>
        <dbReference type="Google" id="ProtNLM"/>
    </source>
</evidence>
<evidence type="ECO:0000313" key="2">
    <source>
        <dbReference type="Proteomes" id="UP000377798"/>
    </source>
</evidence>
<organism evidence="1 2">
    <name type="scientific">Urinicoccus massiliensis</name>
    <dbReference type="NCBI Taxonomy" id="1723382"/>
    <lineage>
        <taxon>Bacteria</taxon>
        <taxon>Bacillati</taxon>
        <taxon>Bacillota</taxon>
        <taxon>Tissierellia</taxon>
        <taxon>Tissierellales</taxon>
        <taxon>Peptoniphilaceae</taxon>
        <taxon>Urinicoccus</taxon>
    </lineage>
</organism>
<evidence type="ECO:0000313" key="1">
    <source>
        <dbReference type="EMBL" id="VFB16294.1"/>
    </source>
</evidence>